<keyword evidence="6" id="KW-1185">Reference proteome</keyword>
<keyword evidence="3" id="KW-1133">Transmembrane helix</keyword>
<evidence type="ECO:0000313" key="6">
    <source>
        <dbReference type="Proteomes" id="UP000076881"/>
    </source>
</evidence>
<evidence type="ECO:0000256" key="1">
    <source>
        <dbReference type="ARBA" id="ARBA00022857"/>
    </source>
</evidence>
<dbReference type="SUPFAM" id="SSF51735">
    <property type="entry name" value="NAD(P)-binding Rossmann-fold domains"/>
    <property type="match status" value="1"/>
</dbReference>
<dbReference type="EMBL" id="AZHF01000006">
    <property type="protein sequence ID" value="OAA74569.1"/>
    <property type="molecule type" value="Genomic_DNA"/>
</dbReference>
<dbReference type="STRING" id="1081108.A0A162N2R3"/>
<dbReference type="InterPro" id="IPR036291">
    <property type="entry name" value="NAD(P)-bd_dom_sf"/>
</dbReference>
<dbReference type="CDD" id="cd05259">
    <property type="entry name" value="PCBER_SDR_a"/>
    <property type="match status" value="1"/>
</dbReference>
<protein>
    <submittedName>
        <fullName evidence="5">NmrA-like protein</fullName>
    </submittedName>
</protein>
<proteinExistence type="predicted"/>
<keyword evidence="2" id="KW-0560">Oxidoreductase</keyword>
<dbReference type="InterPro" id="IPR008030">
    <property type="entry name" value="NmrA-like"/>
</dbReference>
<reference evidence="5 6" key="1">
    <citation type="journal article" date="2016" name="Genome Biol. Evol.">
        <title>Divergent and convergent evolution of fungal pathogenicity.</title>
        <authorList>
            <person name="Shang Y."/>
            <person name="Xiao G."/>
            <person name="Zheng P."/>
            <person name="Cen K."/>
            <person name="Zhan S."/>
            <person name="Wang C."/>
        </authorList>
    </citation>
    <scope>NUCLEOTIDE SEQUENCE [LARGE SCALE GENOMIC DNA]</scope>
    <source>
        <strain evidence="5 6">RCEF 1005</strain>
    </source>
</reference>
<dbReference type="GO" id="GO:0016491">
    <property type="term" value="F:oxidoreductase activity"/>
    <property type="evidence" value="ECO:0007669"/>
    <property type="project" value="UniProtKB-KW"/>
</dbReference>
<feature type="transmembrane region" description="Helical" evidence="3">
    <location>
        <begin position="152"/>
        <end position="172"/>
    </location>
</feature>
<dbReference type="Gene3D" id="3.90.25.10">
    <property type="entry name" value="UDP-galactose 4-epimerase, domain 1"/>
    <property type="match status" value="1"/>
</dbReference>
<feature type="domain" description="NmrA-like" evidence="4">
    <location>
        <begin position="2"/>
        <end position="284"/>
    </location>
</feature>
<organism evidence="5 6">
    <name type="scientific">Akanthomyces lecanii RCEF 1005</name>
    <dbReference type="NCBI Taxonomy" id="1081108"/>
    <lineage>
        <taxon>Eukaryota</taxon>
        <taxon>Fungi</taxon>
        <taxon>Dikarya</taxon>
        <taxon>Ascomycota</taxon>
        <taxon>Pezizomycotina</taxon>
        <taxon>Sordariomycetes</taxon>
        <taxon>Hypocreomycetidae</taxon>
        <taxon>Hypocreales</taxon>
        <taxon>Cordycipitaceae</taxon>
        <taxon>Akanthomyces</taxon>
        <taxon>Cordyceps confragosa</taxon>
    </lineage>
</organism>
<sequence length="306" mass="33959">MADKVLVLGAGELGLAVLRALAQHPKRPSTKLAVLLRQASLDSTDTEKAAKIAHLKSLGIEFETADVSSASVDDLAPILGKYDIVVSCTGMELPSGTQTKLAEAACQGRVKRYFPWQFGMDYDKIGQGSSQDLFDEQLAVRRLLRAQSETEWVIVSTGLFMSFLFLAAFGVVDLDKRTVRGLGSWDNRITLTTPEDIGRVTADVMLDPQGIKNQVVFVAGDTLSYKKVGDLVDAHHGKEFRKELWDLDVLAQQLRQDPNVMVKYRETFAHGIGVSWEMEETINYERGIKMTDAKTYLRDVVDKEDS</sequence>
<evidence type="ECO:0000259" key="4">
    <source>
        <dbReference type="Pfam" id="PF05368"/>
    </source>
</evidence>
<dbReference type="InterPro" id="IPR051609">
    <property type="entry name" value="NmrA/Isoflavone_reductase-like"/>
</dbReference>
<dbReference type="Gene3D" id="3.40.50.720">
    <property type="entry name" value="NAD(P)-binding Rossmann-like Domain"/>
    <property type="match status" value="1"/>
</dbReference>
<comment type="caution">
    <text evidence="5">The sequence shown here is derived from an EMBL/GenBank/DDBJ whole genome shotgun (WGS) entry which is preliminary data.</text>
</comment>
<dbReference type="InterPro" id="IPR045312">
    <property type="entry name" value="PCBER-like"/>
</dbReference>
<dbReference type="PANTHER" id="PTHR47706:SF6">
    <property type="entry name" value="NMRA-LIKE FAMILY PROTEIN (AFU_ORTHOLOGUE AFUA_6G00280)"/>
    <property type="match status" value="1"/>
</dbReference>
<gene>
    <name evidence="5" type="ORF">LEL_08150</name>
</gene>
<evidence type="ECO:0000256" key="2">
    <source>
        <dbReference type="ARBA" id="ARBA00023002"/>
    </source>
</evidence>
<dbReference type="Proteomes" id="UP000076881">
    <property type="component" value="Unassembled WGS sequence"/>
</dbReference>
<dbReference type="AlphaFoldDB" id="A0A162N2R3"/>
<accession>A0A162N2R3</accession>
<name>A0A162N2R3_CORDF</name>
<dbReference type="OrthoDB" id="5283654at2759"/>
<keyword evidence="3" id="KW-0472">Membrane</keyword>
<keyword evidence="1" id="KW-0521">NADP</keyword>
<evidence type="ECO:0000313" key="5">
    <source>
        <dbReference type="EMBL" id="OAA74569.1"/>
    </source>
</evidence>
<dbReference type="PANTHER" id="PTHR47706">
    <property type="entry name" value="NMRA-LIKE FAMILY PROTEIN"/>
    <property type="match status" value="1"/>
</dbReference>
<keyword evidence="3" id="KW-0812">Transmembrane</keyword>
<evidence type="ECO:0000256" key="3">
    <source>
        <dbReference type="SAM" id="Phobius"/>
    </source>
</evidence>
<dbReference type="Pfam" id="PF05368">
    <property type="entry name" value="NmrA"/>
    <property type="match status" value="1"/>
</dbReference>